<dbReference type="EMBL" id="CP031222">
    <property type="protein sequence ID" value="AXI02016.1"/>
    <property type="molecule type" value="Genomic_DNA"/>
</dbReference>
<evidence type="ECO:0000313" key="6">
    <source>
        <dbReference type="EMBL" id="AXI02016.1"/>
    </source>
</evidence>
<sequence length="402" mass="42639">MTALPTAPATQSVQTKHMPPALVVLMSIATGISVASLYYAQPLLHTLALEFHLTSSEAGGIVTTAQIGYAMGLLLIVPLGDRFEHRRLIVIMTLLAAVGLALTAIAPSFTLLLIATGLTALFTVVAQILLPFAATLAADDERGKVVGTVMSGLLMGLLLARTASGLLSSLGSWRTVYAVAAIAMTILAFVLYRALPPYRKMSSLPYPQLILSVLRLFLEERVLRVRALIGGLIFAVFSVLWTSMAFLLAQDPFHYSDGTIGLFGLIGAIGALAASGAGRLADRGLGGRVTTFGLVILLLSWLAMVFAPISVFALIVGILLLDLAVQAIHVSNLNALFNKRPEARSRLNSGYMTSYFIGGALGSVLSANAYQYAGWQGVVWVGAGLSALALLVWFWSLAPIRR</sequence>
<evidence type="ECO:0000313" key="7">
    <source>
        <dbReference type="Proteomes" id="UP000253940"/>
    </source>
</evidence>
<feature type="transmembrane region" description="Helical" evidence="4">
    <location>
        <begin position="60"/>
        <end position="79"/>
    </location>
</feature>
<dbReference type="InterPro" id="IPR036259">
    <property type="entry name" value="MFS_trans_sf"/>
</dbReference>
<evidence type="ECO:0000256" key="1">
    <source>
        <dbReference type="ARBA" id="ARBA00022692"/>
    </source>
</evidence>
<dbReference type="PANTHER" id="PTHR42910">
    <property type="entry name" value="TRANSPORTER SCO4007-RELATED"/>
    <property type="match status" value="1"/>
</dbReference>
<dbReference type="PROSITE" id="PS50850">
    <property type="entry name" value="MFS"/>
    <property type="match status" value="1"/>
</dbReference>
<feature type="transmembrane region" description="Helical" evidence="4">
    <location>
        <begin position="378"/>
        <end position="398"/>
    </location>
</feature>
<dbReference type="Gene3D" id="1.20.1250.20">
    <property type="entry name" value="MFS general substrate transporter like domains"/>
    <property type="match status" value="1"/>
</dbReference>
<dbReference type="KEGG" id="mbah:HYN46_03535"/>
<keyword evidence="1 4" id="KW-0812">Transmembrane</keyword>
<dbReference type="CDD" id="cd17324">
    <property type="entry name" value="MFS_NepI_like"/>
    <property type="match status" value="1"/>
</dbReference>
<dbReference type="SUPFAM" id="SSF103473">
    <property type="entry name" value="MFS general substrate transporter"/>
    <property type="match status" value="1"/>
</dbReference>
<dbReference type="AlphaFoldDB" id="A0A345P407"/>
<dbReference type="Pfam" id="PF07690">
    <property type="entry name" value="MFS_1"/>
    <property type="match status" value="1"/>
</dbReference>
<organism evidence="6 7">
    <name type="scientific">Aquirhabdus parva</name>
    <dbReference type="NCBI Taxonomy" id="2283318"/>
    <lineage>
        <taxon>Bacteria</taxon>
        <taxon>Pseudomonadati</taxon>
        <taxon>Pseudomonadota</taxon>
        <taxon>Gammaproteobacteria</taxon>
        <taxon>Moraxellales</taxon>
        <taxon>Moraxellaceae</taxon>
        <taxon>Aquirhabdus</taxon>
    </lineage>
</organism>
<dbReference type="PANTHER" id="PTHR42910:SF1">
    <property type="entry name" value="MAJOR FACILITATOR SUPERFAMILY (MFS) PROFILE DOMAIN-CONTAINING PROTEIN"/>
    <property type="match status" value="1"/>
</dbReference>
<name>A0A345P407_9GAMM</name>
<feature type="transmembrane region" description="Helical" evidence="4">
    <location>
        <begin position="285"/>
        <end position="303"/>
    </location>
</feature>
<feature type="transmembrane region" description="Helical" evidence="4">
    <location>
        <begin position="88"/>
        <end position="106"/>
    </location>
</feature>
<feature type="transmembrane region" description="Helical" evidence="4">
    <location>
        <begin position="225"/>
        <end position="248"/>
    </location>
</feature>
<dbReference type="GO" id="GO:0022857">
    <property type="term" value="F:transmembrane transporter activity"/>
    <property type="evidence" value="ECO:0007669"/>
    <property type="project" value="InterPro"/>
</dbReference>
<dbReference type="OrthoDB" id="9815356at2"/>
<keyword evidence="2 4" id="KW-1133">Transmembrane helix</keyword>
<evidence type="ECO:0000256" key="3">
    <source>
        <dbReference type="ARBA" id="ARBA00023136"/>
    </source>
</evidence>
<feature type="transmembrane region" description="Helical" evidence="4">
    <location>
        <begin position="145"/>
        <end position="163"/>
    </location>
</feature>
<feature type="transmembrane region" description="Helical" evidence="4">
    <location>
        <begin position="351"/>
        <end position="372"/>
    </location>
</feature>
<evidence type="ECO:0000256" key="2">
    <source>
        <dbReference type="ARBA" id="ARBA00022989"/>
    </source>
</evidence>
<evidence type="ECO:0000259" key="5">
    <source>
        <dbReference type="PROSITE" id="PS50850"/>
    </source>
</evidence>
<feature type="transmembrane region" description="Helical" evidence="4">
    <location>
        <begin position="260"/>
        <end position="278"/>
    </location>
</feature>
<feature type="transmembrane region" description="Helical" evidence="4">
    <location>
        <begin position="112"/>
        <end position="133"/>
    </location>
</feature>
<feature type="domain" description="Major facilitator superfamily (MFS) profile" evidence="5">
    <location>
        <begin position="19"/>
        <end position="401"/>
    </location>
</feature>
<proteinExistence type="predicted"/>
<keyword evidence="3 4" id="KW-0472">Membrane</keyword>
<evidence type="ECO:0000256" key="4">
    <source>
        <dbReference type="SAM" id="Phobius"/>
    </source>
</evidence>
<reference evidence="6 7" key="1">
    <citation type="submission" date="2018-07" db="EMBL/GenBank/DDBJ databases">
        <title>Genome sequencing of Moraxellaceae gen. HYN0046.</title>
        <authorList>
            <person name="Kim M."/>
            <person name="Yi H."/>
        </authorList>
    </citation>
    <scope>NUCLEOTIDE SEQUENCE [LARGE SCALE GENOMIC DNA]</scope>
    <source>
        <strain evidence="6 7">HYN0046</strain>
    </source>
</reference>
<feature type="transmembrane region" description="Helical" evidence="4">
    <location>
        <begin position="21"/>
        <end position="40"/>
    </location>
</feature>
<dbReference type="InterPro" id="IPR020846">
    <property type="entry name" value="MFS_dom"/>
</dbReference>
<feature type="transmembrane region" description="Helical" evidence="4">
    <location>
        <begin position="175"/>
        <end position="195"/>
    </location>
</feature>
<dbReference type="RefSeq" id="WP_114898126.1">
    <property type="nucleotide sequence ID" value="NZ_CP031222.1"/>
</dbReference>
<feature type="transmembrane region" description="Helical" evidence="4">
    <location>
        <begin position="309"/>
        <end position="330"/>
    </location>
</feature>
<gene>
    <name evidence="6" type="ORF">HYN46_03535</name>
</gene>
<dbReference type="Proteomes" id="UP000253940">
    <property type="component" value="Chromosome"/>
</dbReference>
<dbReference type="InterPro" id="IPR011701">
    <property type="entry name" value="MFS"/>
</dbReference>
<protein>
    <submittedName>
        <fullName evidence="6">MFS transporter</fullName>
    </submittedName>
</protein>
<accession>A0A345P407</accession>
<keyword evidence="7" id="KW-1185">Reference proteome</keyword>